<evidence type="ECO:0000256" key="15">
    <source>
        <dbReference type="SAM" id="MobiDB-lite"/>
    </source>
</evidence>
<dbReference type="InterPro" id="IPR003594">
    <property type="entry name" value="HATPase_dom"/>
</dbReference>
<dbReference type="SMART" id="SM00448">
    <property type="entry name" value="REC"/>
    <property type="match status" value="1"/>
</dbReference>
<evidence type="ECO:0000256" key="9">
    <source>
        <dbReference type="ARBA" id="ARBA00022840"/>
    </source>
</evidence>
<dbReference type="Proteomes" id="UP000800039">
    <property type="component" value="Unassembled WGS sequence"/>
</dbReference>
<sequence length="1167" mass="128261">MVRMRVPIREQLGCLVLLASMIGLAVIAIATWVTNHSFVLGLRSTRLTLTASLKSAQLSSNLALMQILVQQAANRLAPQSALDRYYEGNISDTNWQRTQEDYDAVFSGDAKTRVAIQAQVYAVNTSDHSIFNRTAQSVMDVVLPFTTPNGKNATLGDPEYGFIPELYPKFAVRATPYNGSFNTYKAEFNGRIVDNTSYLFSGPYRVNESLSLVSITLPIINNTSNIDTLGWLTAVLDASLISNVVNAMEGLDKSGLTMLFGPNNATNNFPAGILYDVPDPNPPDHIDVRFMMPPTWRREILRHGQYDTALNPPPFDWSRFPAIRKGFTTATGLTNNAGSIISTKNEDGESVAVGYAVVNSPMVDWMVVVEQTHAEVWGPIYHLRNVILACVFGTMGAMLLLAFPVAHYSSRPIRRLRDATKKTVAPHIFENDSLSSQNDGGNDDHDEVALARKEGFFGSIIHYRRNQKLSRAEKRDAERRRQFRIPSKVKDRKHFIHDELTDLTKTFNEMTDELMMQYEKLEERVVQRTAELEQSKKAAEAANESKTLFIANISHELKTPLNGILGMCAVCMSEDDPTKLRRSLGIIYKSGDLLLNLLTDLLTFSKNQVGQQLNLDEKEFRLRDISQQVLAIFDKQATEGGIKMAVKFEGPYEYNLDDNGRPNERGDLGPYGFGRLKDMILYGDQHRILQVVINLVSNSLKFTPQGGAVTLTIRCVGEAAMSDSRKASLQSRQSSMRNSKTRFRATSSEVGSVSLATPTNFETANVINPMEKPNAYAQIMAQERSATPPPGRWLSFEFEVEDTGPGIPDHLHAKIFEPFVQGDLGLSKKFGGTGLGLSICSQLAGLMKGTIGLKSEEGHGSVFTMAIPLKHVTSRADSTASSHNNIIDAGSPRRSLSIDEPRGRTHEDALSTRSVQSATSGPTAGTTAAPGPVAFETDSKPRLVGLSQPFFASTAPLESPNSQAAAMQRVEAEATKRGGKVKVLVAEDNKTNQEVVLRMLKLEDVYDVTVAKDGQEALDRVKESMEQRTPYNLIFMDVQMPNLDGLQSTRLIRQSGFSSPIVALTAYAEESNVKECLDSGMDFFLSKPIRRPALKHVLKTYCPTIPEEEGEPPPPPATNSSKPKGKSMLPAILGNTNAATAPVTVIAGTSDRRHADDSPAISPMTSN</sequence>
<dbReference type="FunFam" id="1.10.287.130:FF:000004">
    <property type="entry name" value="Ethylene receptor 1"/>
    <property type="match status" value="1"/>
</dbReference>
<protein>
    <recommendedName>
        <fullName evidence="3">histidine kinase</fullName>
        <ecNumber evidence="3">2.7.13.3</ecNumber>
    </recommendedName>
</protein>
<dbReference type="RefSeq" id="XP_040793996.1">
    <property type="nucleotide sequence ID" value="XM_040936420.1"/>
</dbReference>
<organism evidence="19 20">
    <name type="scientific">Cucurbitaria berberidis CBS 394.84</name>
    <dbReference type="NCBI Taxonomy" id="1168544"/>
    <lineage>
        <taxon>Eukaryota</taxon>
        <taxon>Fungi</taxon>
        <taxon>Dikarya</taxon>
        <taxon>Ascomycota</taxon>
        <taxon>Pezizomycotina</taxon>
        <taxon>Dothideomycetes</taxon>
        <taxon>Pleosporomycetidae</taxon>
        <taxon>Pleosporales</taxon>
        <taxon>Pleosporineae</taxon>
        <taxon>Cucurbitariaceae</taxon>
        <taxon>Cucurbitaria</taxon>
    </lineage>
</organism>
<dbReference type="EC" id="2.7.13.3" evidence="3"/>
<feature type="compositionally biased region" description="Polar residues" evidence="15">
    <location>
        <begin position="875"/>
        <end position="885"/>
    </location>
</feature>
<evidence type="ECO:0000256" key="16">
    <source>
        <dbReference type="SAM" id="Phobius"/>
    </source>
</evidence>
<dbReference type="PROSITE" id="PS50109">
    <property type="entry name" value="HIS_KIN"/>
    <property type="match status" value="1"/>
</dbReference>
<feature type="modified residue" description="4-aspartylphosphate" evidence="14">
    <location>
        <position position="1037"/>
    </location>
</feature>
<dbReference type="Pfam" id="PF00072">
    <property type="entry name" value="Response_reg"/>
    <property type="match status" value="1"/>
</dbReference>
<evidence type="ECO:0000256" key="1">
    <source>
        <dbReference type="ARBA" id="ARBA00000085"/>
    </source>
</evidence>
<keyword evidence="13" id="KW-0325">Glycoprotein</keyword>
<dbReference type="InterPro" id="IPR036097">
    <property type="entry name" value="HisK_dim/P_sf"/>
</dbReference>
<dbReference type="GO" id="GO:0009927">
    <property type="term" value="F:histidine phosphotransfer kinase activity"/>
    <property type="evidence" value="ECO:0007669"/>
    <property type="project" value="TreeGrafter"/>
</dbReference>
<keyword evidence="5" id="KW-0808">Transferase</keyword>
<dbReference type="GO" id="GO:0005886">
    <property type="term" value="C:plasma membrane"/>
    <property type="evidence" value="ECO:0007669"/>
    <property type="project" value="UniProtKB-ARBA"/>
</dbReference>
<dbReference type="Gene3D" id="3.40.50.2300">
    <property type="match status" value="1"/>
</dbReference>
<evidence type="ECO:0000256" key="10">
    <source>
        <dbReference type="ARBA" id="ARBA00022989"/>
    </source>
</evidence>
<dbReference type="CDD" id="cd00082">
    <property type="entry name" value="HisKA"/>
    <property type="match status" value="1"/>
</dbReference>
<dbReference type="CDD" id="cd17546">
    <property type="entry name" value="REC_hyHK_CKI1_RcsC-like"/>
    <property type="match status" value="1"/>
</dbReference>
<feature type="region of interest" description="Disordered" evidence="15">
    <location>
        <begin position="875"/>
        <end position="936"/>
    </location>
</feature>
<dbReference type="OrthoDB" id="60033at2759"/>
<evidence type="ECO:0000256" key="6">
    <source>
        <dbReference type="ARBA" id="ARBA00022692"/>
    </source>
</evidence>
<dbReference type="AlphaFoldDB" id="A0A9P4GRL2"/>
<feature type="region of interest" description="Disordered" evidence="15">
    <location>
        <begin position="1105"/>
        <end position="1167"/>
    </location>
</feature>
<evidence type="ECO:0000313" key="19">
    <source>
        <dbReference type="EMBL" id="KAF1851433.1"/>
    </source>
</evidence>
<dbReference type="InterPro" id="IPR005467">
    <property type="entry name" value="His_kinase_dom"/>
</dbReference>
<evidence type="ECO:0000256" key="5">
    <source>
        <dbReference type="ARBA" id="ARBA00022679"/>
    </source>
</evidence>
<evidence type="ECO:0000256" key="7">
    <source>
        <dbReference type="ARBA" id="ARBA00022741"/>
    </source>
</evidence>
<keyword evidence="8 19" id="KW-0418">Kinase</keyword>
<evidence type="ECO:0000256" key="2">
    <source>
        <dbReference type="ARBA" id="ARBA00004370"/>
    </source>
</evidence>
<dbReference type="SMART" id="SM00387">
    <property type="entry name" value="HATPase_c"/>
    <property type="match status" value="1"/>
</dbReference>
<dbReference type="InterPro" id="IPR003661">
    <property type="entry name" value="HisK_dim/P_dom"/>
</dbReference>
<dbReference type="SUPFAM" id="SSF55874">
    <property type="entry name" value="ATPase domain of HSP90 chaperone/DNA topoisomerase II/histidine kinase"/>
    <property type="match status" value="1"/>
</dbReference>
<dbReference type="InterPro" id="IPR036890">
    <property type="entry name" value="HATPase_C_sf"/>
</dbReference>
<dbReference type="SUPFAM" id="SSF47384">
    <property type="entry name" value="Homodimeric domain of signal transducing histidine kinase"/>
    <property type="match status" value="1"/>
</dbReference>
<evidence type="ECO:0000259" key="18">
    <source>
        <dbReference type="PROSITE" id="PS50110"/>
    </source>
</evidence>
<evidence type="ECO:0000256" key="8">
    <source>
        <dbReference type="ARBA" id="ARBA00022777"/>
    </source>
</evidence>
<evidence type="ECO:0000256" key="11">
    <source>
        <dbReference type="ARBA" id="ARBA00023012"/>
    </source>
</evidence>
<dbReference type="FunFam" id="3.40.50.2300:FF:000289">
    <property type="entry name" value="Osmosensing histidine protein kinase SLN1"/>
    <property type="match status" value="1"/>
</dbReference>
<dbReference type="Pfam" id="PF00512">
    <property type="entry name" value="HisKA"/>
    <property type="match status" value="1"/>
</dbReference>
<feature type="domain" description="Response regulatory" evidence="18">
    <location>
        <begin position="982"/>
        <end position="1102"/>
    </location>
</feature>
<dbReference type="SMART" id="SM00388">
    <property type="entry name" value="HisKA"/>
    <property type="match status" value="1"/>
</dbReference>
<dbReference type="GeneID" id="63853670"/>
<keyword evidence="9" id="KW-0067">ATP-binding</keyword>
<dbReference type="PANTHER" id="PTHR43047:SF72">
    <property type="entry name" value="OSMOSENSING HISTIDINE PROTEIN KINASE SLN1"/>
    <property type="match status" value="1"/>
</dbReference>
<comment type="catalytic activity">
    <reaction evidence="1">
        <text>ATP + protein L-histidine = ADP + protein N-phospho-L-histidine.</text>
        <dbReference type="EC" id="2.7.13.3"/>
    </reaction>
</comment>
<evidence type="ECO:0000313" key="20">
    <source>
        <dbReference type="Proteomes" id="UP000800039"/>
    </source>
</evidence>
<reference evidence="19" key="1">
    <citation type="submission" date="2020-01" db="EMBL/GenBank/DDBJ databases">
        <authorList>
            <consortium name="DOE Joint Genome Institute"/>
            <person name="Haridas S."/>
            <person name="Albert R."/>
            <person name="Binder M."/>
            <person name="Bloem J."/>
            <person name="Labutti K."/>
            <person name="Salamov A."/>
            <person name="Andreopoulos B."/>
            <person name="Baker S.E."/>
            <person name="Barry K."/>
            <person name="Bills G."/>
            <person name="Bluhm B.H."/>
            <person name="Cannon C."/>
            <person name="Castanera R."/>
            <person name="Culley D.E."/>
            <person name="Daum C."/>
            <person name="Ezra D."/>
            <person name="Gonzalez J.B."/>
            <person name="Henrissat B."/>
            <person name="Kuo A."/>
            <person name="Liang C."/>
            <person name="Lipzen A."/>
            <person name="Lutzoni F."/>
            <person name="Magnuson J."/>
            <person name="Mondo S."/>
            <person name="Nolan M."/>
            <person name="Ohm R."/>
            <person name="Pangilinan J."/>
            <person name="Park H.-J."/>
            <person name="Ramirez L."/>
            <person name="Alfaro M."/>
            <person name="Sun H."/>
            <person name="Tritt A."/>
            <person name="Yoshinaga Y."/>
            <person name="Zwiers L.-H."/>
            <person name="Turgeon B.G."/>
            <person name="Goodwin S.B."/>
            <person name="Spatafora J.W."/>
            <person name="Crous P.W."/>
            <person name="Grigoriev I.V."/>
        </authorList>
    </citation>
    <scope>NUCLEOTIDE SEQUENCE</scope>
    <source>
        <strain evidence="19">CBS 394.84</strain>
    </source>
</reference>
<evidence type="ECO:0000256" key="13">
    <source>
        <dbReference type="ARBA" id="ARBA00023180"/>
    </source>
</evidence>
<evidence type="ECO:0000256" key="3">
    <source>
        <dbReference type="ARBA" id="ARBA00012438"/>
    </source>
</evidence>
<feature type="transmembrane region" description="Helical" evidence="16">
    <location>
        <begin position="12"/>
        <end position="33"/>
    </location>
</feature>
<keyword evidence="11" id="KW-0902">Two-component regulatory system</keyword>
<evidence type="ECO:0000259" key="17">
    <source>
        <dbReference type="PROSITE" id="PS50109"/>
    </source>
</evidence>
<comment type="caution">
    <text evidence="19">The sequence shown here is derived from an EMBL/GenBank/DDBJ whole genome shotgun (WGS) entry which is preliminary data.</text>
</comment>
<gene>
    <name evidence="19" type="ORF">K460DRAFT_401454</name>
</gene>
<dbReference type="PANTHER" id="PTHR43047">
    <property type="entry name" value="TWO-COMPONENT HISTIDINE PROTEIN KINASE"/>
    <property type="match status" value="1"/>
</dbReference>
<keyword evidence="4 14" id="KW-0597">Phosphoprotein</keyword>
<keyword evidence="10 16" id="KW-1133">Transmembrane helix</keyword>
<feature type="compositionally biased region" description="Polar residues" evidence="15">
    <location>
        <begin position="727"/>
        <end position="743"/>
    </location>
</feature>
<dbReference type="GO" id="GO:0007234">
    <property type="term" value="P:osmosensory signaling via phosphorelay pathway"/>
    <property type="evidence" value="ECO:0007669"/>
    <property type="project" value="UniProtKB-ARBA"/>
</dbReference>
<keyword evidence="6 16" id="KW-0812">Transmembrane</keyword>
<name>A0A9P4GRL2_9PLEO</name>
<accession>A0A9P4GRL2</accession>
<dbReference type="InterPro" id="IPR011006">
    <property type="entry name" value="CheY-like_superfamily"/>
</dbReference>
<dbReference type="PROSITE" id="PS50110">
    <property type="entry name" value="RESPONSE_REGULATORY"/>
    <property type="match status" value="1"/>
</dbReference>
<dbReference type="PRINTS" id="PR00344">
    <property type="entry name" value="BCTRLSENSOR"/>
</dbReference>
<dbReference type="EMBL" id="ML976614">
    <property type="protein sequence ID" value="KAF1851433.1"/>
    <property type="molecule type" value="Genomic_DNA"/>
</dbReference>
<dbReference type="SUPFAM" id="SSF52172">
    <property type="entry name" value="CheY-like"/>
    <property type="match status" value="1"/>
</dbReference>
<dbReference type="InterPro" id="IPR001789">
    <property type="entry name" value="Sig_transdc_resp-reg_receiver"/>
</dbReference>
<feature type="region of interest" description="Disordered" evidence="15">
    <location>
        <begin position="724"/>
        <end position="743"/>
    </location>
</feature>
<dbReference type="Pfam" id="PF02518">
    <property type="entry name" value="HATPase_c"/>
    <property type="match status" value="1"/>
</dbReference>
<evidence type="ECO:0000256" key="4">
    <source>
        <dbReference type="ARBA" id="ARBA00022553"/>
    </source>
</evidence>
<dbReference type="InterPro" id="IPR004358">
    <property type="entry name" value="Sig_transdc_His_kin-like_C"/>
</dbReference>
<feature type="compositionally biased region" description="Basic and acidic residues" evidence="15">
    <location>
        <begin position="896"/>
        <end position="910"/>
    </location>
</feature>
<keyword evidence="12 16" id="KW-0472">Membrane</keyword>
<dbReference type="Gene3D" id="1.10.287.130">
    <property type="match status" value="1"/>
</dbReference>
<dbReference type="GO" id="GO:0000155">
    <property type="term" value="F:phosphorelay sensor kinase activity"/>
    <property type="evidence" value="ECO:0007669"/>
    <property type="project" value="InterPro"/>
</dbReference>
<evidence type="ECO:0000256" key="12">
    <source>
        <dbReference type="ARBA" id="ARBA00023136"/>
    </source>
</evidence>
<dbReference type="GO" id="GO:0005524">
    <property type="term" value="F:ATP binding"/>
    <property type="evidence" value="ECO:0007669"/>
    <property type="project" value="UniProtKB-KW"/>
</dbReference>
<keyword evidence="20" id="KW-1185">Reference proteome</keyword>
<dbReference type="Gene3D" id="3.30.565.10">
    <property type="entry name" value="Histidine kinase-like ATPase, C-terminal domain"/>
    <property type="match status" value="1"/>
</dbReference>
<evidence type="ECO:0000256" key="14">
    <source>
        <dbReference type="PROSITE-ProRule" id="PRU00169"/>
    </source>
</evidence>
<feature type="domain" description="Histidine kinase" evidence="17">
    <location>
        <begin position="552"/>
        <end position="871"/>
    </location>
</feature>
<proteinExistence type="predicted"/>
<keyword evidence="7" id="KW-0547">Nucleotide-binding</keyword>
<feature type="compositionally biased region" description="Low complexity" evidence="15">
    <location>
        <begin position="917"/>
        <end position="932"/>
    </location>
</feature>
<comment type="subcellular location">
    <subcellularLocation>
        <location evidence="2">Membrane</location>
    </subcellularLocation>
</comment>
<dbReference type="CDD" id="cd16922">
    <property type="entry name" value="HATPase_EvgS-ArcB-TorS-like"/>
    <property type="match status" value="1"/>
</dbReference>